<dbReference type="InterPro" id="IPR013087">
    <property type="entry name" value="Znf_C2H2_type"/>
</dbReference>
<name>A0A183S793_SCHSO</name>
<sequence>LGGPCPGPIGLEKIRKGWCNRLHANRLDTNRFTAAKAKRATHNSQAPRINTANAQALPTCPRCQRTFHARIHLVGYLRIKCNQNPTTSTSATSASDLTTTTIATTNNHSLDAPSPTIPDTFPPPPLPPTTATNTTYLNPATIVATYDYLQPATSTTTTITTTAPSTTDGDSVITCPHCDRTFTSHIGLVSHLCIHRTETGDSVSGAPTHQTGQRPPTPMPTLSPRIRSPHGPDRSHAHPRKRNSPRGQHIEHILRIHQNFQQSSHECN</sequence>
<evidence type="ECO:0000259" key="3">
    <source>
        <dbReference type="PROSITE" id="PS50157"/>
    </source>
</evidence>
<feature type="compositionally biased region" description="Polar residues" evidence="2">
    <location>
        <begin position="200"/>
        <end position="214"/>
    </location>
</feature>
<dbReference type="PROSITE" id="PS00028">
    <property type="entry name" value="ZINC_FINGER_C2H2_1"/>
    <property type="match status" value="1"/>
</dbReference>
<dbReference type="AlphaFoldDB" id="A0A183S793"/>
<feature type="region of interest" description="Disordered" evidence="2">
    <location>
        <begin position="106"/>
        <end position="134"/>
    </location>
</feature>
<accession>A0A183S793</accession>
<reference evidence="4" key="1">
    <citation type="submission" date="2016-06" db="UniProtKB">
        <authorList>
            <consortium name="WormBaseParasite"/>
        </authorList>
    </citation>
    <scope>IDENTIFICATION</scope>
</reference>
<organism evidence="4">
    <name type="scientific">Schistocephalus solidus</name>
    <name type="common">Tapeworm</name>
    <dbReference type="NCBI Taxonomy" id="70667"/>
    <lineage>
        <taxon>Eukaryota</taxon>
        <taxon>Metazoa</taxon>
        <taxon>Spiralia</taxon>
        <taxon>Lophotrochozoa</taxon>
        <taxon>Platyhelminthes</taxon>
        <taxon>Cestoda</taxon>
        <taxon>Eucestoda</taxon>
        <taxon>Diphyllobothriidea</taxon>
        <taxon>Diphyllobothriidae</taxon>
        <taxon>Schistocephalus</taxon>
    </lineage>
</organism>
<dbReference type="InterPro" id="IPR036236">
    <property type="entry name" value="Znf_C2H2_sf"/>
</dbReference>
<keyword evidence="1" id="KW-0479">Metal-binding</keyword>
<dbReference type="WBParaSite" id="SSLN_0000009301-mRNA-1">
    <property type="protein sequence ID" value="SSLN_0000009301-mRNA-1"/>
    <property type="gene ID" value="SSLN_0000009301"/>
</dbReference>
<dbReference type="PROSITE" id="PS50157">
    <property type="entry name" value="ZINC_FINGER_C2H2_2"/>
    <property type="match status" value="1"/>
</dbReference>
<dbReference type="SUPFAM" id="SSF57667">
    <property type="entry name" value="beta-beta-alpha zinc fingers"/>
    <property type="match status" value="1"/>
</dbReference>
<evidence type="ECO:0000256" key="2">
    <source>
        <dbReference type="SAM" id="MobiDB-lite"/>
    </source>
</evidence>
<keyword evidence="1" id="KW-0862">Zinc</keyword>
<evidence type="ECO:0000313" key="4">
    <source>
        <dbReference type="WBParaSite" id="SSLN_0000009301-mRNA-1"/>
    </source>
</evidence>
<evidence type="ECO:0000256" key="1">
    <source>
        <dbReference type="PROSITE-ProRule" id="PRU00042"/>
    </source>
</evidence>
<protein>
    <submittedName>
        <fullName evidence="4">C2H2-type domain-containing protein</fullName>
    </submittedName>
</protein>
<proteinExistence type="predicted"/>
<dbReference type="GO" id="GO:0008270">
    <property type="term" value="F:zinc ion binding"/>
    <property type="evidence" value="ECO:0007669"/>
    <property type="project" value="UniProtKB-KW"/>
</dbReference>
<feature type="domain" description="C2H2-type" evidence="3">
    <location>
        <begin position="173"/>
        <end position="200"/>
    </location>
</feature>
<keyword evidence="1" id="KW-0863">Zinc-finger</keyword>
<feature type="region of interest" description="Disordered" evidence="2">
    <location>
        <begin position="200"/>
        <end position="247"/>
    </location>
</feature>